<dbReference type="PANTHER" id="PTHR28133:SF1">
    <property type="entry name" value="REQUIRED FOR RESPIRATORY GROWTH PROTEIN 7, MITOCHONDRIAL"/>
    <property type="match status" value="1"/>
</dbReference>
<dbReference type="Proteomes" id="UP000054544">
    <property type="component" value="Unassembled WGS sequence"/>
</dbReference>
<dbReference type="GO" id="GO:0005739">
    <property type="term" value="C:mitochondrion"/>
    <property type="evidence" value="ECO:0007669"/>
    <property type="project" value="UniProtKB-SubCell"/>
</dbReference>
<keyword evidence="5" id="KW-1185">Reference proteome</keyword>
<evidence type="ECO:0000256" key="1">
    <source>
        <dbReference type="ARBA" id="ARBA00004173"/>
    </source>
</evidence>
<dbReference type="InterPro" id="IPR018828">
    <property type="entry name" value="RRG7"/>
</dbReference>
<proteinExistence type="predicted"/>
<sequence>MLKCSPVVRAFVRPRRQITHFSRIQRASFQFSRCYTKSAADDGSPGSKLHYPNPPTTNHSDLDSFIAYARRKGLDANSTVYVGTHYEYKVSSTLAKYGFFLKRIGGSSDYGTDLVGTWTLPWSSPSAPFRVLVQCKAGTQRVGPQHIRELEGAFVGAPVGWRGTGVLGLLASERAATKGVRDSLGRSKWPMVYMCCSKEGIVSQMIWNQCAEELGLDGYGVSVRRGDDKDELVLMRNGAVIPLLGEK</sequence>
<dbReference type="PANTHER" id="PTHR28133">
    <property type="entry name" value="REQUIRED FOR RESPIRATORY GROWTH PROTEIN 7, MITOCHONDRIAL"/>
    <property type="match status" value="1"/>
</dbReference>
<evidence type="ECO:0000313" key="5">
    <source>
        <dbReference type="Proteomes" id="UP000054544"/>
    </source>
</evidence>
<keyword evidence="2" id="KW-0496">Mitochondrion</keyword>
<name>A0A0D9P2Q2_METAN</name>
<reference evidence="5" key="1">
    <citation type="journal article" date="2014" name="BMC Genomics">
        <title>The genome sequence of the biocontrol fungus Metarhizium anisopliae and comparative genomics of Metarhizium species.</title>
        <authorList>
            <person name="Pattemore J.A."/>
            <person name="Hane J.K."/>
            <person name="Williams A.H."/>
            <person name="Wilson B.A."/>
            <person name="Stodart B.J."/>
            <person name="Ash G.J."/>
        </authorList>
    </citation>
    <scope>NUCLEOTIDE SEQUENCE [LARGE SCALE GENOMIC DNA]</scope>
    <source>
        <strain evidence="5">BRIP 53293</strain>
    </source>
</reference>
<evidence type="ECO:0000256" key="2">
    <source>
        <dbReference type="ARBA" id="ARBA00023128"/>
    </source>
</evidence>
<dbReference type="AlphaFoldDB" id="A0A0D9P2Q2"/>
<feature type="region of interest" description="Disordered" evidence="3">
    <location>
        <begin position="37"/>
        <end position="56"/>
    </location>
</feature>
<comment type="subcellular location">
    <subcellularLocation>
        <location evidence="1">Mitochondrion</location>
    </subcellularLocation>
</comment>
<dbReference type="Pfam" id="PF10356">
    <property type="entry name" value="RRG7"/>
    <property type="match status" value="2"/>
</dbReference>
<gene>
    <name evidence="4" type="ORF">H634G_04642</name>
</gene>
<organism evidence="4 5">
    <name type="scientific">Metarhizium anisopliae BRIP 53293</name>
    <dbReference type="NCBI Taxonomy" id="1291518"/>
    <lineage>
        <taxon>Eukaryota</taxon>
        <taxon>Fungi</taxon>
        <taxon>Dikarya</taxon>
        <taxon>Ascomycota</taxon>
        <taxon>Pezizomycotina</taxon>
        <taxon>Sordariomycetes</taxon>
        <taxon>Hypocreomycetidae</taxon>
        <taxon>Hypocreales</taxon>
        <taxon>Clavicipitaceae</taxon>
        <taxon>Metarhizium</taxon>
    </lineage>
</organism>
<accession>A0A0D9P2Q2</accession>
<dbReference type="OrthoDB" id="20734at2759"/>
<evidence type="ECO:0000256" key="3">
    <source>
        <dbReference type="SAM" id="MobiDB-lite"/>
    </source>
</evidence>
<dbReference type="EMBL" id="KE384729">
    <property type="protein sequence ID" value="KJK80403.1"/>
    <property type="molecule type" value="Genomic_DNA"/>
</dbReference>
<protein>
    <submittedName>
        <fullName evidence="4">Uncharacterized protein</fullName>
    </submittedName>
</protein>
<evidence type="ECO:0000313" key="4">
    <source>
        <dbReference type="EMBL" id="KJK80403.1"/>
    </source>
</evidence>